<proteinExistence type="inferred from homology"/>
<dbReference type="Pfam" id="PF00459">
    <property type="entry name" value="Inositol_P"/>
    <property type="match status" value="1"/>
</dbReference>
<dbReference type="EMBL" id="SIRE01000027">
    <property type="protein sequence ID" value="TBL71156.1"/>
    <property type="molecule type" value="Genomic_DNA"/>
</dbReference>
<name>A0A4Q9DIL1_9BACL</name>
<dbReference type="SUPFAM" id="SSF56655">
    <property type="entry name" value="Carbohydrate phosphatase"/>
    <property type="match status" value="1"/>
</dbReference>
<evidence type="ECO:0000256" key="3">
    <source>
        <dbReference type="ARBA" id="ARBA00009759"/>
    </source>
</evidence>
<accession>A0A4Q9DIL1</accession>
<dbReference type="GO" id="GO:0008934">
    <property type="term" value="F:inositol monophosphate 1-phosphatase activity"/>
    <property type="evidence" value="ECO:0007669"/>
    <property type="project" value="InterPro"/>
</dbReference>
<keyword evidence="5 8" id="KW-0378">Hydrolase</keyword>
<dbReference type="FunFam" id="3.40.190.80:FF:000020">
    <property type="entry name" value="Fructose-1,6-bisphosphatase/inositol-1-monophosphatase"/>
    <property type="match status" value="1"/>
</dbReference>
<feature type="binding site" evidence="7">
    <location>
        <position position="105"/>
    </location>
    <ligand>
        <name>Mg(2+)</name>
        <dbReference type="ChEBI" id="CHEBI:18420"/>
        <label>1</label>
        <note>catalytic</note>
    </ligand>
</feature>
<evidence type="ECO:0000256" key="2">
    <source>
        <dbReference type="ARBA" id="ARBA00001946"/>
    </source>
</evidence>
<dbReference type="CDD" id="cd01639">
    <property type="entry name" value="IMPase"/>
    <property type="match status" value="1"/>
</dbReference>
<dbReference type="InterPro" id="IPR022337">
    <property type="entry name" value="Inositol_monophosphatase_SuhB"/>
</dbReference>
<evidence type="ECO:0000313" key="10">
    <source>
        <dbReference type="Proteomes" id="UP000293142"/>
    </source>
</evidence>
<evidence type="ECO:0000256" key="1">
    <source>
        <dbReference type="ARBA" id="ARBA00001033"/>
    </source>
</evidence>
<dbReference type="PROSITE" id="PS00630">
    <property type="entry name" value="IMP_2"/>
    <property type="match status" value="1"/>
</dbReference>
<comment type="similarity">
    <text evidence="3 8">Belongs to the inositol monophosphatase superfamily.</text>
</comment>
<evidence type="ECO:0000256" key="5">
    <source>
        <dbReference type="ARBA" id="ARBA00022801"/>
    </source>
</evidence>
<evidence type="ECO:0000256" key="4">
    <source>
        <dbReference type="ARBA" id="ARBA00022723"/>
    </source>
</evidence>
<sequence length="285" mass="30334">MANETTQAYSVGSKSYTAVAISAAAKAGEWIRSKLGEYNQLNTKNGVHDLVTEIDKGAETMIRKLILTHFPDHMIFGEEGVEPGPAASAAALSEVSDAEFLWIVDPLDGTTNFVHGFPFFSVSIALAIKGEVIVGVVYNPNHDEMFVAEKGKGAYLRGKKMAVAPQTKLIEGLIATGLPADRGYALPVNLKGLQELSPKVRNIRVAGSAALHMAYVAAGRLNGFWEIGLNAWDIAAGALMIQESGGKVTDTLGNPYSLSVRNVVGTNGHIHQEMLDALREGEATG</sequence>
<protein>
    <recommendedName>
        <fullName evidence="8">Inositol-1-monophosphatase</fullName>
        <ecNumber evidence="8">3.1.3.25</ecNumber>
    </recommendedName>
</protein>
<evidence type="ECO:0000256" key="8">
    <source>
        <dbReference type="RuleBase" id="RU364068"/>
    </source>
</evidence>
<dbReference type="InterPro" id="IPR000760">
    <property type="entry name" value="Inositol_monophosphatase-like"/>
</dbReference>
<organism evidence="9 10">
    <name type="scientific">Paenibacillus thalictri</name>
    <dbReference type="NCBI Taxonomy" id="2527873"/>
    <lineage>
        <taxon>Bacteria</taxon>
        <taxon>Bacillati</taxon>
        <taxon>Bacillota</taxon>
        <taxon>Bacilli</taxon>
        <taxon>Bacillales</taxon>
        <taxon>Paenibacillaceae</taxon>
        <taxon>Paenibacillus</taxon>
    </lineage>
</organism>
<comment type="cofactor">
    <cofactor evidence="2 7 8">
        <name>Mg(2+)</name>
        <dbReference type="ChEBI" id="CHEBI:18420"/>
    </cofactor>
</comment>
<dbReference type="Gene3D" id="3.40.190.80">
    <property type="match status" value="1"/>
</dbReference>
<dbReference type="PANTHER" id="PTHR20854:SF4">
    <property type="entry name" value="INOSITOL-1-MONOPHOSPHATASE-RELATED"/>
    <property type="match status" value="1"/>
</dbReference>
<feature type="binding site" evidence="7">
    <location>
        <position position="108"/>
    </location>
    <ligand>
        <name>Mg(2+)</name>
        <dbReference type="ChEBI" id="CHEBI:18420"/>
        <label>1</label>
        <note>catalytic</note>
    </ligand>
</feature>
<dbReference type="EC" id="3.1.3.25" evidence="8"/>
<keyword evidence="10" id="KW-1185">Reference proteome</keyword>
<gene>
    <name evidence="9" type="ORF">EYB31_30710</name>
</gene>
<comment type="caution">
    <text evidence="9">The sequence shown here is derived from an EMBL/GenBank/DDBJ whole genome shotgun (WGS) entry which is preliminary data.</text>
</comment>
<dbReference type="PRINTS" id="PR00377">
    <property type="entry name" value="IMPHPHTASES"/>
</dbReference>
<dbReference type="GO" id="GO:0007165">
    <property type="term" value="P:signal transduction"/>
    <property type="evidence" value="ECO:0007669"/>
    <property type="project" value="TreeGrafter"/>
</dbReference>
<dbReference type="PROSITE" id="PS00629">
    <property type="entry name" value="IMP_1"/>
    <property type="match status" value="1"/>
</dbReference>
<comment type="catalytic activity">
    <reaction evidence="1 8">
        <text>a myo-inositol phosphate + H2O = myo-inositol + phosphate</text>
        <dbReference type="Rhea" id="RHEA:24056"/>
        <dbReference type="ChEBI" id="CHEBI:15377"/>
        <dbReference type="ChEBI" id="CHEBI:17268"/>
        <dbReference type="ChEBI" id="CHEBI:43474"/>
        <dbReference type="ChEBI" id="CHEBI:84139"/>
        <dbReference type="EC" id="3.1.3.25"/>
    </reaction>
</comment>
<dbReference type="InterPro" id="IPR020583">
    <property type="entry name" value="Inositol_monoP_metal-BS"/>
</dbReference>
<dbReference type="GO" id="GO:0046872">
    <property type="term" value="F:metal ion binding"/>
    <property type="evidence" value="ECO:0007669"/>
    <property type="project" value="UniProtKB-KW"/>
</dbReference>
<evidence type="ECO:0000256" key="6">
    <source>
        <dbReference type="ARBA" id="ARBA00022842"/>
    </source>
</evidence>
<feature type="binding site" evidence="7">
    <location>
        <position position="78"/>
    </location>
    <ligand>
        <name>Mg(2+)</name>
        <dbReference type="ChEBI" id="CHEBI:18420"/>
        <label>1</label>
        <note>catalytic</note>
    </ligand>
</feature>
<keyword evidence="6 7" id="KW-0460">Magnesium</keyword>
<feature type="binding site" evidence="7">
    <location>
        <position position="233"/>
    </location>
    <ligand>
        <name>Mg(2+)</name>
        <dbReference type="ChEBI" id="CHEBI:18420"/>
        <label>1</label>
        <note>catalytic</note>
    </ligand>
</feature>
<dbReference type="OrthoDB" id="9772456at2"/>
<dbReference type="GO" id="GO:0046854">
    <property type="term" value="P:phosphatidylinositol phosphate biosynthetic process"/>
    <property type="evidence" value="ECO:0007669"/>
    <property type="project" value="InterPro"/>
</dbReference>
<dbReference type="InterPro" id="IPR033942">
    <property type="entry name" value="IMPase"/>
</dbReference>
<feature type="binding site" evidence="7">
    <location>
        <position position="107"/>
    </location>
    <ligand>
        <name>Mg(2+)</name>
        <dbReference type="ChEBI" id="CHEBI:18420"/>
        <label>1</label>
        <note>catalytic</note>
    </ligand>
</feature>
<evidence type="ECO:0000313" key="9">
    <source>
        <dbReference type="EMBL" id="TBL71156.1"/>
    </source>
</evidence>
<dbReference type="RefSeq" id="WP_131017335.1">
    <property type="nucleotide sequence ID" value="NZ_SIRE01000027.1"/>
</dbReference>
<dbReference type="PRINTS" id="PR01959">
    <property type="entry name" value="SBIMPHPHTASE"/>
</dbReference>
<dbReference type="GO" id="GO:0006020">
    <property type="term" value="P:inositol metabolic process"/>
    <property type="evidence" value="ECO:0007669"/>
    <property type="project" value="TreeGrafter"/>
</dbReference>
<evidence type="ECO:0000256" key="7">
    <source>
        <dbReference type="PIRSR" id="PIRSR600760-2"/>
    </source>
</evidence>
<dbReference type="InterPro" id="IPR020550">
    <property type="entry name" value="Inositol_monophosphatase_CS"/>
</dbReference>
<dbReference type="AlphaFoldDB" id="A0A4Q9DIL1"/>
<dbReference type="Proteomes" id="UP000293142">
    <property type="component" value="Unassembled WGS sequence"/>
</dbReference>
<dbReference type="PANTHER" id="PTHR20854">
    <property type="entry name" value="INOSITOL MONOPHOSPHATASE"/>
    <property type="match status" value="1"/>
</dbReference>
<dbReference type="Gene3D" id="3.30.540.10">
    <property type="entry name" value="Fructose-1,6-Bisphosphatase, subunit A, domain 1"/>
    <property type="match status" value="1"/>
</dbReference>
<reference evidence="9 10" key="1">
    <citation type="submission" date="2019-02" db="EMBL/GenBank/DDBJ databases">
        <title>Paenibacillus sp. nov., isolated from surface-sterilized tissue of Thalictrum simplex L.</title>
        <authorList>
            <person name="Tuo L."/>
        </authorList>
    </citation>
    <scope>NUCLEOTIDE SEQUENCE [LARGE SCALE GENOMIC DNA]</scope>
    <source>
        <strain evidence="9 10">N2SHLJ1</strain>
    </source>
</reference>
<dbReference type="FunFam" id="3.30.540.10:FF:000004">
    <property type="entry name" value="Inositol-1-monophosphatase"/>
    <property type="match status" value="1"/>
</dbReference>
<keyword evidence="4 7" id="KW-0479">Metal-binding</keyword>